<evidence type="ECO:0000313" key="2">
    <source>
        <dbReference type="EMBL" id="AHY46963.1"/>
    </source>
</evidence>
<dbReference type="RefSeq" id="WP_038681953.1">
    <property type="nucleotide sequence ID" value="NZ_CP007514.1"/>
</dbReference>
<evidence type="ECO:0000313" key="4">
    <source>
        <dbReference type="Proteomes" id="UP000025229"/>
    </source>
</evidence>
<dbReference type="Proteomes" id="UP000025229">
    <property type="component" value="Chromosome"/>
</dbReference>
<accession>A0A023X3M6</accession>
<evidence type="ECO:0000313" key="3">
    <source>
        <dbReference type="EMBL" id="MDX5894369.1"/>
    </source>
</evidence>
<keyword evidence="1" id="KW-1133">Transmembrane helix</keyword>
<reference evidence="2 4" key="1">
    <citation type="submission" date="2014-03" db="EMBL/GenBank/DDBJ databases">
        <title>Complete genome sequence of the Radio-Resistant Rubrobacter radiotolerans RSPS-4.</title>
        <authorList>
            <person name="Egas C.C."/>
            <person name="Barroso C.C."/>
            <person name="Froufe H.J.C."/>
            <person name="Pacheco J.J."/>
            <person name="Albuquerque L.L."/>
            <person name="da Costa M.M.S."/>
        </authorList>
    </citation>
    <scope>NUCLEOTIDE SEQUENCE [LARGE SCALE GENOMIC DNA]</scope>
    <source>
        <strain evidence="2 4">RSPS-4</strain>
    </source>
</reference>
<proteinExistence type="predicted"/>
<dbReference type="STRING" id="42256.RradSPS_1680"/>
<dbReference type="AlphaFoldDB" id="A0A023X3M6"/>
<feature type="transmembrane region" description="Helical" evidence="1">
    <location>
        <begin position="38"/>
        <end position="59"/>
    </location>
</feature>
<keyword evidence="1" id="KW-0472">Membrane</keyword>
<evidence type="ECO:0000256" key="1">
    <source>
        <dbReference type="SAM" id="Phobius"/>
    </source>
</evidence>
<organism evidence="2 4">
    <name type="scientific">Rubrobacter radiotolerans</name>
    <name type="common">Arthrobacter radiotolerans</name>
    <dbReference type="NCBI Taxonomy" id="42256"/>
    <lineage>
        <taxon>Bacteria</taxon>
        <taxon>Bacillati</taxon>
        <taxon>Actinomycetota</taxon>
        <taxon>Rubrobacteria</taxon>
        <taxon>Rubrobacterales</taxon>
        <taxon>Rubrobacteraceae</taxon>
        <taxon>Rubrobacter</taxon>
    </lineage>
</organism>
<dbReference type="EMBL" id="JAWXXX010000001">
    <property type="protein sequence ID" value="MDX5894369.1"/>
    <property type="molecule type" value="Genomic_DNA"/>
</dbReference>
<name>A0A023X3M6_RUBRA</name>
<feature type="transmembrane region" description="Helical" evidence="1">
    <location>
        <begin position="7"/>
        <end position="26"/>
    </location>
</feature>
<gene>
    <name evidence="2" type="ORF">RradSPS_1680</name>
    <name evidence="3" type="ORF">SIL72_10060</name>
</gene>
<dbReference type="EMBL" id="CP007514">
    <property type="protein sequence ID" value="AHY46963.1"/>
    <property type="molecule type" value="Genomic_DNA"/>
</dbReference>
<dbReference type="KEGG" id="rrd:RradSPS_1680"/>
<dbReference type="Proteomes" id="UP001281130">
    <property type="component" value="Unassembled WGS sequence"/>
</dbReference>
<sequence length="65" mass="7306">MIVDIGVWVFSTVMVTLGVFLFLFGVLDFSPEARARTILLLFLVPVAVFVLIRVGRAIIRDLRGR</sequence>
<reference evidence="3" key="2">
    <citation type="submission" date="2023-11" db="EMBL/GenBank/DDBJ databases">
        <title>MicrobeMod: A computational toolkit for identifying prokaryotic methylation and restriction-modification with nanopore sequencing.</title>
        <authorList>
            <person name="Crits-Christoph A."/>
            <person name="Kang S.C."/>
            <person name="Lee H."/>
            <person name="Ostrov N."/>
        </authorList>
    </citation>
    <scope>NUCLEOTIDE SEQUENCE</scope>
    <source>
        <strain evidence="3">ATCC 51242</strain>
    </source>
</reference>
<protein>
    <submittedName>
        <fullName evidence="2">Uncharacterized protein</fullName>
    </submittedName>
</protein>
<keyword evidence="1" id="KW-0812">Transmembrane</keyword>
<dbReference type="HOGENOM" id="CLU_2847168_0_0_11"/>
<keyword evidence="4" id="KW-1185">Reference proteome</keyword>